<dbReference type="Proteomes" id="UP001165124">
    <property type="component" value="Unassembled WGS sequence"/>
</dbReference>
<gene>
    <name evidence="2" type="ORF">Arub01_43420</name>
</gene>
<evidence type="ECO:0000256" key="1">
    <source>
        <dbReference type="SAM" id="SignalP"/>
    </source>
</evidence>
<protein>
    <submittedName>
        <fullName evidence="2">Uncharacterized protein</fullName>
    </submittedName>
</protein>
<reference evidence="2" key="1">
    <citation type="submission" date="2023-02" db="EMBL/GenBank/DDBJ databases">
        <title>Actinomadura rubrobrunea NBRC 14622.</title>
        <authorList>
            <person name="Ichikawa N."/>
            <person name="Sato H."/>
            <person name="Tonouchi N."/>
        </authorList>
    </citation>
    <scope>NUCLEOTIDE SEQUENCE</scope>
    <source>
        <strain evidence="2">NBRC 14622</strain>
    </source>
</reference>
<proteinExistence type="predicted"/>
<keyword evidence="1" id="KW-0732">Signal</keyword>
<organism evidence="2 3">
    <name type="scientific">Actinomadura rubrobrunea</name>
    <dbReference type="NCBI Taxonomy" id="115335"/>
    <lineage>
        <taxon>Bacteria</taxon>
        <taxon>Bacillati</taxon>
        <taxon>Actinomycetota</taxon>
        <taxon>Actinomycetes</taxon>
        <taxon>Streptosporangiales</taxon>
        <taxon>Thermomonosporaceae</taxon>
        <taxon>Actinomadura</taxon>
    </lineage>
</organism>
<feature type="signal peptide" evidence="1">
    <location>
        <begin position="1"/>
        <end position="17"/>
    </location>
</feature>
<keyword evidence="3" id="KW-1185">Reference proteome</keyword>
<name>A0A9W6Q097_9ACTN</name>
<dbReference type="EMBL" id="BSRZ01000012">
    <property type="protein sequence ID" value="GLW66098.1"/>
    <property type="molecule type" value="Genomic_DNA"/>
</dbReference>
<evidence type="ECO:0000313" key="2">
    <source>
        <dbReference type="EMBL" id="GLW66098.1"/>
    </source>
</evidence>
<feature type="chain" id="PRO_5040787161" evidence="1">
    <location>
        <begin position="18"/>
        <end position="128"/>
    </location>
</feature>
<comment type="caution">
    <text evidence="2">The sequence shown here is derived from an EMBL/GenBank/DDBJ whole genome shotgun (WGS) entry which is preliminary data.</text>
</comment>
<evidence type="ECO:0000313" key="3">
    <source>
        <dbReference type="Proteomes" id="UP001165124"/>
    </source>
</evidence>
<dbReference type="RefSeq" id="WP_067909440.1">
    <property type="nucleotide sequence ID" value="NZ_BSRZ01000012.1"/>
</dbReference>
<dbReference type="AlphaFoldDB" id="A0A9W6Q097"/>
<sequence>MVIYIAAAAAAFSLLPAASPDVLVSYQKSGGFAGVRETVVVHRDGRVVTGAGRTAEFTLDRADLARIRRAVGGVTTRTSSRRWCDVPDHFTYTLAARGWRATRCHRLPDDWRPAVTRLEALLRDSARS</sequence>
<accession>A0A9W6Q097</accession>